<evidence type="ECO:0000313" key="1">
    <source>
        <dbReference type="Proteomes" id="UP000046395"/>
    </source>
</evidence>
<protein>
    <submittedName>
        <fullName evidence="2">Uncharacterized protein</fullName>
    </submittedName>
</protein>
<keyword evidence="1" id="KW-1185">Reference proteome</keyword>
<name>A0A5S6QSN5_TRIMR</name>
<dbReference type="Proteomes" id="UP000046395">
    <property type="component" value="Unassembled WGS sequence"/>
</dbReference>
<dbReference type="WBParaSite" id="TMUE_2000010154.1">
    <property type="protein sequence ID" value="TMUE_2000010154.1"/>
    <property type="gene ID" value="WBGene00292988"/>
</dbReference>
<organism evidence="1 2">
    <name type="scientific">Trichuris muris</name>
    <name type="common">Mouse whipworm</name>
    <dbReference type="NCBI Taxonomy" id="70415"/>
    <lineage>
        <taxon>Eukaryota</taxon>
        <taxon>Metazoa</taxon>
        <taxon>Ecdysozoa</taxon>
        <taxon>Nematoda</taxon>
        <taxon>Enoplea</taxon>
        <taxon>Dorylaimia</taxon>
        <taxon>Trichinellida</taxon>
        <taxon>Trichuridae</taxon>
        <taxon>Trichuris</taxon>
    </lineage>
</organism>
<reference evidence="2" key="1">
    <citation type="submission" date="2019-12" db="UniProtKB">
        <authorList>
            <consortium name="WormBaseParasite"/>
        </authorList>
    </citation>
    <scope>IDENTIFICATION</scope>
</reference>
<dbReference type="AlphaFoldDB" id="A0A5S6QSN5"/>
<sequence length="156" mass="17727">MPVLLWLESHSHDQGFQLMNDEEIIEFCSKQPAAYEEEQRSDEDEQELVVLPSNNEAFRCLETSLTWFEGQEECDSKRLLCLKSGASSLENCSSSELDPCSPSNELGRSRRLDIARIAFVARVHPLFICRRRFTVARSSRGKFAIGSLVRSHLSGM</sequence>
<accession>A0A5S6QSN5</accession>
<proteinExistence type="predicted"/>
<evidence type="ECO:0000313" key="2">
    <source>
        <dbReference type="WBParaSite" id="TMUE_2000010154.1"/>
    </source>
</evidence>